<comment type="caution">
    <text evidence="3">The sequence shown here is derived from an EMBL/GenBank/DDBJ whole genome shotgun (WGS) entry which is preliminary data.</text>
</comment>
<evidence type="ECO:0000256" key="2">
    <source>
        <dbReference type="SAM" id="Phobius"/>
    </source>
</evidence>
<evidence type="ECO:0000313" key="3">
    <source>
        <dbReference type="EMBL" id="KAK6134673.1"/>
    </source>
</evidence>
<keyword evidence="2" id="KW-1133">Transmembrane helix</keyword>
<feature type="compositionally biased region" description="Basic and acidic residues" evidence="1">
    <location>
        <begin position="43"/>
        <end position="52"/>
    </location>
</feature>
<dbReference type="InterPro" id="IPR040304">
    <property type="entry name" value="ATG8-IP-1/2"/>
</dbReference>
<evidence type="ECO:0000256" key="1">
    <source>
        <dbReference type="SAM" id="MobiDB-lite"/>
    </source>
</evidence>
<sequence length="310" mass="34304">MADEEGKENAPRGNDWEVVSLTASAYAAAPGPEQVDSSQDSQGKLDAKHEAETSSAMFMSSHFDFPPSQHENLPLEPEYNEIHNEKGSEDVFSQLVKDEGVISDVEKDEENVTFRGLMSDEFPVIPIFDDKGNILSGSGADFGKGVAFDNVQSIYNTAEFSSFHNETATGKSNNNEEGEGADDSIEPLDSALDSDLPDFQKPVEGDKYDGVDLPCEAWWKRRAFSLYAHAKEANTFWSIFVAAAVMGLVIIGHQWQQERWKALHLKWQFSITDEVQKMGRMLGPISRFKDVIVGGNRRGSLVRGSTSAER</sequence>
<feature type="compositionally biased region" description="Polar residues" evidence="1">
    <location>
        <begin position="165"/>
        <end position="175"/>
    </location>
</feature>
<feature type="compositionally biased region" description="Acidic residues" evidence="1">
    <location>
        <begin position="176"/>
        <end position="186"/>
    </location>
</feature>
<accession>A0ABR0VJ95</accession>
<keyword evidence="2" id="KW-0812">Transmembrane</keyword>
<keyword evidence="2" id="KW-0472">Membrane</keyword>
<gene>
    <name evidence="3" type="ORF">DH2020_031598</name>
</gene>
<dbReference type="PANTHER" id="PTHR34797">
    <property type="entry name" value="ATG8-INTERACTING PROTEIN 2"/>
    <property type="match status" value="1"/>
</dbReference>
<feature type="region of interest" description="Disordered" evidence="1">
    <location>
        <begin position="165"/>
        <end position="187"/>
    </location>
</feature>
<organism evidence="3 4">
    <name type="scientific">Rehmannia glutinosa</name>
    <name type="common">Chinese foxglove</name>
    <dbReference type="NCBI Taxonomy" id="99300"/>
    <lineage>
        <taxon>Eukaryota</taxon>
        <taxon>Viridiplantae</taxon>
        <taxon>Streptophyta</taxon>
        <taxon>Embryophyta</taxon>
        <taxon>Tracheophyta</taxon>
        <taxon>Spermatophyta</taxon>
        <taxon>Magnoliopsida</taxon>
        <taxon>eudicotyledons</taxon>
        <taxon>Gunneridae</taxon>
        <taxon>Pentapetalae</taxon>
        <taxon>asterids</taxon>
        <taxon>lamiids</taxon>
        <taxon>Lamiales</taxon>
        <taxon>Orobanchaceae</taxon>
        <taxon>Rehmannieae</taxon>
        <taxon>Rehmannia</taxon>
    </lineage>
</organism>
<feature type="region of interest" description="Disordered" evidence="1">
    <location>
        <begin position="23"/>
        <end position="52"/>
    </location>
</feature>
<protein>
    <recommendedName>
        <fullName evidence="5">ATG8-interacting protein</fullName>
    </recommendedName>
</protein>
<name>A0ABR0VJ95_REHGL</name>
<feature type="transmembrane region" description="Helical" evidence="2">
    <location>
        <begin position="236"/>
        <end position="255"/>
    </location>
</feature>
<reference evidence="3 4" key="1">
    <citation type="journal article" date="2021" name="Comput. Struct. Biotechnol. J.">
        <title>De novo genome assembly of the potent medicinal plant Rehmannia glutinosa using nanopore technology.</title>
        <authorList>
            <person name="Ma L."/>
            <person name="Dong C."/>
            <person name="Song C."/>
            <person name="Wang X."/>
            <person name="Zheng X."/>
            <person name="Niu Y."/>
            <person name="Chen S."/>
            <person name="Feng W."/>
        </authorList>
    </citation>
    <scope>NUCLEOTIDE SEQUENCE [LARGE SCALE GENOMIC DNA]</scope>
    <source>
        <strain evidence="3">DH-2019</strain>
    </source>
</reference>
<dbReference type="EMBL" id="JABTTQ020001142">
    <property type="protein sequence ID" value="KAK6134673.1"/>
    <property type="molecule type" value="Genomic_DNA"/>
</dbReference>
<evidence type="ECO:0000313" key="4">
    <source>
        <dbReference type="Proteomes" id="UP001318860"/>
    </source>
</evidence>
<evidence type="ECO:0008006" key="5">
    <source>
        <dbReference type="Google" id="ProtNLM"/>
    </source>
</evidence>
<dbReference type="PANTHER" id="PTHR34797:SF1">
    <property type="entry name" value="ATG8-INTERACTING PROTEIN 2"/>
    <property type="match status" value="1"/>
</dbReference>
<proteinExistence type="predicted"/>
<keyword evidence="4" id="KW-1185">Reference proteome</keyword>
<dbReference type="Proteomes" id="UP001318860">
    <property type="component" value="Unassembled WGS sequence"/>
</dbReference>